<feature type="compositionally biased region" description="Acidic residues" evidence="1">
    <location>
        <begin position="105"/>
        <end position="118"/>
    </location>
</feature>
<organism evidence="2 3">
    <name type="scientific">Forsythia ovata</name>
    <dbReference type="NCBI Taxonomy" id="205694"/>
    <lineage>
        <taxon>Eukaryota</taxon>
        <taxon>Viridiplantae</taxon>
        <taxon>Streptophyta</taxon>
        <taxon>Embryophyta</taxon>
        <taxon>Tracheophyta</taxon>
        <taxon>Spermatophyta</taxon>
        <taxon>Magnoliopsida</taxon>
        <taxon>eudicotyledons</taxon>
        <taxon>Gunneridae</taxon>
        <taxon>Pentapetalae</taxon>
        <taxon>asterids</taxon>
        <taxon>lamiids</taxon>
        <taxon>Lamiales</taxon>
        <taxon>Oleaceae</taxon>
        <taxon>Forsythieae</taxon>
        <taxon>Forsythia</taxon>
    </lineage>
</organism>
<sequence>MGCGASRFDANGVASPARLRPFFLHRLEDFALRRHSQVPLTAGSSSTHNSKKELLLHGSIEDDSASKHQPLINDARKSMSVDASDKECLQDKNSEDQVKIVLDELTDGEFEDVEEEDHDERMLRGDGFESSPSFRVYVKDDGEDDSNGTSDSFEDAGTSDSFEDAVSSKELCASNESASNKKVVKRGRKMRSFRNVLSKGGQTAVKNLLNFG</sequence>
<dbReference type="EMBL" id="JBFOLJ010000008">
    <property type="protein sequence ID" value="KAL2515150.1"/>
    <property type="molecule type" value="Genomic_DNA"/>
</dbReference>
<evidence type="ECO:0000256" key="1">
    <source>
        <dbReference type="SAM" id="MobiDB-lite"/>
    </source>
</evidence>
<keyword evidence="3" id="KW-1185">Reference proteome</keyword>
<reference evidence="3" key="1">
    <citation type="submission" date="2024-07" db="EMBL/GenBank/DDBJ databases">
        <title>Two chromosome-level genome assemblies of Korean endemic species Abeliophyllum distichum and Forsythia ovata (Oleaceae).</title>
        <authorList>
            <person name="Jang H."/>
        </authorList>
    </citation>
    <scope>NUCLEOTIDE SEQUENCE [LARGE SCALE GENOMIC DNA]</scope>
</reference>
<evidence type="ECO:0000313" key="3">
    <source>
        <dbReference type="Proteomes" id="UP001604277"/>
    </source>
</evidence>
<feature type="region of interest" description="Disordered" evidence="1">
    <location>
        <begin position="59"/>
        <end position="92"/>
    </location>
</feature>
<proteinExistence type="predicted"/>
<feature type="region of interest" description="Disordered" evidence="1">
    <location>
        <begin position="105"/>
        <end position="187"/>
    </location>
</feature>
<evidence type="ECO:0000313" key="2">
    <source>
        <dbReference type="EMBL" id="KAL2515150.1"/>
    </source>
</evidence>
<accession>A0ABD1TRR8</accession>
<feature type="compositionally biased region" description="Basic and acidic residues" evidence="1">
    <location>
        <begin position="74"/>
        <end position="92"/>
    </location>
</feature>
<dbReference type="Proteomes" id="UP001604277">
    <property type="component" value="Unassembled WGS sequence"/>
</dbReference>
<comment type="caution">
    <text evidence="2">The sequence shown here is derived from an EMBL/GenBank/DDBJ whole genome shotgun (WGS) entry which is preliminary data.</text>
</comment>
<name>A0ABD1TRR8_9LAMI</name>
<protein>
    <submittedName>
        <fullName evidence="2">Uncharacterized protein</fullName>
    </submittedName>
</protein>
<dbReference type="AlphaFoldDB" id="A0ABD1TRR8"/>
<gene>
    <name evidence="2" type="ORF">Fot_29121</name>
</gene>